<dbReference type="InterPro" id="IPR028053">
    <property type="entry name" value="Membr_insert_YidC_N"/>
</dbReference>
<evidence type="ECO:0000256" key="5">
    <source>
        <dbReference type="ARBA" id="ARBA00022475"/>
    </source>
</evidence>
<evidence type="ECO:0000256" key="10">
    <source>
        <dbReference type="ARBA" id="ARBA00023186"/>
    </source>
</evidence>
<keyword evidence="6 13" id="KW-0812">Transmembrane</keyword>
<evidence type="ECO:0000256" key="12">
    <source>
        <dbReference type="ARBA" id="ARBA00033342"/>
    </source>
</evidence>
<evidence type="ECO:0000256" key="4">
    <source>
        <dbReference type="ARBA" id="ARBA00022448"/>
    </source>
</evidence>
<comment type="subunit">
    <text evidence="13">Interacts with the Sec translocase complex via SecD. Specifically interacts with transmembrane segments of nascent integral membrane proteins during membrane integration.</text>
</comment>
<dbReference type="NCBIfam" id="TIGR03592">
    <property type="entry name" value="yidC_oxa1_cterm"/>
    <property type="match status" value="1"/>
</dbReference>
<evidence type="ECO:0000313" key="17">
    <source>
        <dbReference type="Proteomes" id="UP001166004"/>
    </source>
</evidence>
<gene>
    <name evidence="13" type="primary">yidC</name>
    <name evidence="16" type="ORF">VP91_00003020</name>
</gene>
<feature type="transmembrane region" description="Helical" evidence="13">
    <location>
        <begin position="480"/>
        <end position="500"/>
    </location>
</feature>
<dbReference type="CDD" id="cd20070">
    <property type="entry name" value="5TM_YidC_Alb3"/>
    <property type="match status" value="1"/>
</dbReference>
<keyword evidence="10 13" id="KW-0143">Chaperone</keyword>
<dbReference type="InterPro" id="IPR047196">
    <property type="entry name" value="YidC_ALB_C"/>
</dbReference>
<dbReference type="CDD" id="cd19961">
    <property type="entry name" value="EcYidC-like_peri"/>
    <property type="match status" value="1"/>
</dbReference>
<evidence type="ECO:0000256" key="7">
    <source>
        <dbReference type="ARBA" id="ARBA00022927"/>
    </source>
</evidence>
<evidence type="ECO:0000256" key="13">
    <source>
        <dbReference type="HAMAP-Rule" id="MF_01810"/>
    </source>
</evidence>
<dbReference type="Proteomes" id="UP001166004">
    <property type="component" value="Unassembled WGS sequence"/>
</dbReference>
<keyword evidence="7 13" id="KW-0653">Protein transport</keyword>
<dbReference type="Pfam" id="PF02096">
    <property type="entry name" value="60KD_IMP"/>
    <property type="match status" value="1"/>
</dbReference>
<feature type="domain" description="Membrane insertase YidC N-terminal" evidence="15">
    <location>
        <begin position="70"/>
        <end position="343"/>
    </location>
</feature>
<dbReference type="Gene3D" id="2.70.98.90">
    <property type="match status" value="1"/>
</dbReference>
<feature type="transmembrane region" description="Helical" evidence="13">
    <location>
        <begin position="354"/>
        <end position="375"/>
    </location>
</feature>
<evidence type="ECO:0000313" key="16">
    <source>
        <dbReference type="EMBL" id="NMN67163.1"/>
    </source>
</evidence>
<dbReference type="NCBIfam" id="NF002353">
    <property type="entry name" value="PRK01318.1-4"/>
    <property type="match status" value="1"/>
</dbReference>
<name>A0ABX1SZ98_PELUQ</name>
<comment type="function">
    <text evidence="13">Required for the insertion and/or proper folding and/or complex formation of integral membrane proteins into the membrane. Involved in integration of membrane proteins that insert both dependently and independently of the Sec translocase complex, as well as at least some lipoproteins. Aids folding of multispanning membrane proteins.</text>
</comment>
<dbReference type="Pfam" id="PF14849">
    <property type="entry name" value="YidC_periplas"/>
    <property type="match status" value="1"/>
</dbReference>
<evidence type="ECO:0000256" key="9">
    <source>
        <dbReference type="ARBA" id="ARBA00023136"/>
    </source>
</evidence>
<dbReference type="InterPro" id="IPR019998">
    <property type="entry name" value="Membr_insert_YidC"/>
</dbReference>
<keyword evidence="4 13" id="KW-0813">Transport</keyword>
<keyword evidence="8 13" id="KW-1133">Transmembrane helix</keyword>
<keyword evidence="17" id="KW-1185">Reference proteome</keyword>
<protein>
    <recommendedName>
        <fullName evidence="3 13">Membrane protein insertase YidC</fullName>
    </recommendedName>
    <alternativeName>
        <fullName evidence="12 13">Foldase YidC</fullName>
    </alternativeName>
    <alternativeName>
        <fullName evidence="11 13">Membrane integrase YidC</fullName>
    </alternativeName>
    <alternativeName>
        <fullName evidence="13">Membrane protein YidC</fullName>
    </alternativeName>
</protein>
<evidence type="ECO:0000259" key="15">
    <source>
        <dbReference type="Pfam" id="PF14849"/>
    </source>
</evidence>
<comment type="caution">
    <text evidence="16">The sequence shown here is derived from an EMBL/GenBank/DDBJ whole genome shotgun (WGS) entry which is preliminary data.</text>
</comment>
<feature type="transmembrane region" description="Helical" evidence="13">
    <location>
        <begin position="423"/>
        <end position="444"/>
    </location>
</feature>
<dbReference type="InterPro" id="IPR038221">
    <property type="entry name" value="YidC_periplasmic_sf"/>
</dbReference>
<feature type="transmembrane region" description="Helical" evidence="13">
    <location>
        <begin position="6"/>
        <end position="24"/>
    </location>
</feature>
<dbReference type="InterPro" id="IPR001708">
    <property type="entry name" value="YidC/ALB3/OXA1/COX18"/>
</dbReference>
<evidence type="ECO:0000256" key="3">
    <source>
        <dbReference type="ARBA" id="ARBA00015325"/>
    </source>
</evidence>
<dbReference type="HAMAP" id="MF_01810">
    <property type="entry name" value="YidC_type1"/>
    <property type="match status" value="1"/>
</dbReference>
<dbReference type="PRINTS" id="PR01900">
    <property type="entry name" value="YIDCPROTEIN"/>
</dbReference>
<reference evidence="16 17" key="1">
    <citation type="submission" date="2019-07" db="EMBL/GenBank/DDBJ databases">
        <title>SAR11 Genome Evolution.</title>
        <authorList>
            <person name="Giovannoni S."/>
        </authorList>
    </citation>
    <scope>NUCLEOTIDE SEQUENCE [LARGE SCALE GENOMIC DNA]</scope>
    <source>
        <strain evidence="16 17">HTCC9565</strain>
    </source>
</reference>
<evidence type="ECO:0000256" key="1">
    <source>
        <dbReference type="ARBA" id="ARBA00004429"/>
    </source>
</evidence>
<keyword evidence="9 13" id="KW-0472">Membrane</keyword>
<feature type="transmembrane region" description="Helical" evidence="13">
    <location>
        <begin position="330"/>
        <end position="348"/>
    </location>
</feature>
<evidence type="ECO:0000256" key="8">
    <source>
        <dbReference type="ARBA" id="ARBA00022989"/>
    </source>
</evidence>
<dbReference type="PANTHER" id="PTHR12428">
    <property type="entry name" value="OXA1"/>
    <property type="match status" value="1"/>
</dbReference>
<comment type="subcellular location">
    <subcellularLocation>
        <location evidence="1">Cell inner membrane</location>
        <topology evidence="1">Multi-pass membrane protein</topology>
    </subcellularLocation>
    <subcellularLocation>
        <location evidence="13">Cell membrane</location>
        <topology evidence="13">Multi-pass membrane protein</topology>
    </subcellularLocation>
</comment>
<evidence type="ECO:0000256" key="11">
    <source>
        <dbReference type="ARBA" id="ARBA00033245"/>
    </source>
</evidence>
<dbReference type="EMBL" id="LANA01000001">
    <property type="protein sequence ID" value="NMN67163.1"/>
    <property type="molecule type" value="Genomic_DNA"/>
</dbReference>
<dbReference type="PRINTS" id="PR00701">
    <property type="entry name" value="60KDINNERMP"/>
</dbReference>
<dbReference type="RefSeq" id="WP_169035673.1">
    <property type="nucleotide sequence ID" value="NZ_LANA01000001.1"/>
</dbReference>
<keyword evidence="5 13" id="KW-1003">Cell membrane</keyword>
<dbReference type="NCBIfam" id="TIGR03593">
    <property type="entry name" value="yidC_nterm"/>
    <property type="match status" value="1"/>
</dbReference>
<evidence type="ECO:0000259" key="14">
    <source>
        <dbReference type="Pfam" id="PF02096"/>
    </source>
</evidence>
<feature type="transmembrane region" description="Helical" evidence="13">
    <location>
        <begin position="512"/>
        <end position="537"/>
    </location>
</feature>
<evidence type="ECO:0000256" key="6">
    <source>
        <dbReference type="ARBA" id="ARBA00022692"/>
    </source>
</evidence>
<dbReference type="InterPro" id="IPR028055">
    <property type="entry name" value="YidC/Oxa/ALB_C"/>
</dbReference>
<sequence>MDTRNVIAAVSLSAAVIILYSLFFQPDPTTIKQNLVDQKKIENNSDTPSLDKAINSTKLSRADALKENDRINFENDSIIGSISLKGAAIDDLTFKEYSIKLNGSDKITLLSPRNVDDGYLIESGFVTSNKNIDAPDASTVWEVSGNKKLTNNSPIKLTWSNSQGITFEKNISLDDQFLFTVREKIINRSDKSYSFYSYGQIIRNKLPEISGFYILHEGFLSVLDDELIEEDYDDIQEKKFTQTAQEGFVAISDKFWVTSVIPPKGKEFKTTFDYRNKFRANYISTQGTEVGPNSSIEEKIQIIAAAKRVNVIDGYAENLNINKFDLAIDWGFMYFITKPLFFLLDYFFKLLGNYGLAIIAVTVCIRLAFFPLANFSFKSMGKMKLLAPEMARLKEIHKDDKMKLQQAMMALYKKEKVNPMSGCLPILVQIPVFFALYKVLFVTIEMRHMPFYGWIHDLSDRDPTSIFNVFGLIPWDPPSFLLIGAWPIIMGITMFIQQKLNPTPPDPIQAKIFMFFPVFLTVILAPFPAGLVIYWSFNNIFTMIQQYIVQRKMTVKTT</sequence>
<organism evidence="16 17">
    <name type="scientific">Pelagibacter ubique</name>
    <dbReference type="NCBI Taxonomy" id="198252"/>
    <lineage>
        <taxon>Bacteria</taxon>
        <taxon>Pseudomonadati</taxon>
        <taxon>Pseudomonadota</taxon>
        <taxon>Alphaproteobacteria</taxon>
        <taxon>Candidatus Pelagibacterales</taxon>
        <taxon>Candidatus Pelagibacteraceae</taxon>
        <taxon>Candidatus Pelagibacter</taxon>
    </lineage>
</organism>
<proteinExistence type="inferred from homology"/>
<comment type="similarity">
    <text evidence="2 13">Belongs to the OXA1/ALB3/YidC family. Type 1 subfamily.</text>
</comment>
<accession>A0ABX1SZ98</accession>
<feature type="domain" description="Membrane insertase YidC/Oxa/ALB C-terminal" evidence="14">
    <location>
        <begin position="354"/>
        <end position="551"/>
    </location>
</feature>
<evidence type="ECO:0000256" key="2">
    <source>
        <dbReference type="ARBA" id="ARBA00010527"/>
    </source>
</evidence>
<dbReference type="PANTHER" id="PTHR12428:SF65">
    <property type="entry name" value="CYTOCHROME C OXIDASE ASSEMBLY PROTEIN COX18, MITOCHONDRIAL"/>
    <property type="match status" value="1"/>
</dbReference>